<accession>A0ABY8MJH8</accession>
<feature type="region of interest" description="Disordered" evidence="1">
    <location>
        <begin position="47"/>
        <end position="96"/>
    </location>
</feature>
<evidence type="ECO:0000313" key="3">
    <source>
        <dbReference type="Proteomes" id="UP001228690"/>
    </source>
</evidence>
<evidence type="ECO:0000256" key="1">
    <source>
        <dbReference type="SAM" id="MobiDB-lite"/>
    </source>
</evidence>
<feature type="compositionally biased region" description="Basic and acidic residues" evidence="1">
    <location>
        <begin position="52"/>
        <end position="62"/>
    </location>
</feature>
<proteinExistence type="predicted"/>
<protein>
    <recommendedName>
        <fullName evidence="4">Outer membrane protein beta-barrel domain-containing protein</fullName>
    </recommendedName>
</protein>
<evidence type="ECO:0008006" key="4">
    <source>
        <dbReference type="Google" id="ProtNLM"/>
    </source>
</evidence>
<dbReference type="RefSeq" id="WP_326928379.1">
    <property type="nucleotide sequence ID" value="NZ_CP123443.1"/>
</dbReference>
<feature type="compositionally biased region" description="Polar residues" evidence="1">
    <location>
        <begin position="66"/>
        <end position="78"/>
    </location>
</feature>
<gene>
    <name evidence="2" type="ORF">P0082_04745</name>
</gene>
<reference evidence="2 3" key="1">
    <citation type="submission" date="2023-04" db="EMBL/GenBank/DDBJ databases">
        <title>Spirochaete genome identified in red abalone sample constitutes a novel genus.</title>
        <authorList>
            <person name="Sharma S.P."/>
            <person name="Purcell C.M."/>
            <person name="Hyde J.R."/>
            <person name="Severin A.J."/>
        </authorList>
    </citation>
    <scope>NUCLEOTIDE SEQUENCE [LARGE SCALE GENOMIC DNA]</scope>
    <source>
        <strain evidence="2 3">SP-2023</strain>
    </source>
</reference>
<sequence>MLCTPFEPKHYGLRSDRTKTKTTTKALVPLLLALFILSGQTHLFAQQQNSDEVPRVGADRSADFGNDTNYGLNPQASRESFDKRTNPVNYPNPEDANRNTISTSLIGISQGFLYMEWEHLASRMFGFVFGATFYASEIGQTRRLFQAANSDNSSFMTLGGMIGFTFYIRQQYTQGLAVQIKFGGGLLTGSYLESGQTTPTAMFDIYGSLLATMAYRLNVTPNVAISPVLMINPNIIIVSSSYQNALSVPSFFRINGHSDLLGLSAPADLSSGGGTLLLFMHIGIGVDLTFTF</sequence>
<name>A0ABY8MJH8_9SPIO</name>
<dbReference type="Proteomes" id="UP001228690">
    <property type="component" value="Chromosome"/>
</dbReference>
<dbReference type="EMBL" id="CP123443">
    <property type="protein sequence ID" value="WGK70172.1"/>
    <property type="molecule type" value="Genomic_DNA"/>
</dbReference>
<keyword evidence="3" id="KW-1185">Reference proteome</keyword>
<organism evidence="2 3">
    <name type="scientific">Candidatus Haliotispira prima</name>
    <dbReference type="NCBI Taxonomy" id="3034016"/>
    <lineage>
        <taxon>Bacteria</taxon>
        <taxon>Pseudomonadati</taxon>
        <taxon>Spirochaetota</taxon>
        <taxon>Spirochaetia</taxon>
        <taxon>Spirochaetales</taxon>
        <taxon>Spirochaetaceae</taxon>
        <taxon>Candidatus Haliotispira</taxon>
    </lineage>
</organism>
<evidence type="ECO:0000313" key="2">
    <source>
        <dbReference type="EMBL" id="WGK70172.1"/>
    </source>
</evidence>